<dbReference type="GO" id="GO:0043565">
    <property type="term" value="F:sequence-specific DNA binding"/>
    <property type="evidence" value="ECO:0007669"/>
    <property type="project" value="TreeGrafter"/>
</dbReference>
<proteinExistence type="inferred from homology"/>
<keyword evidence="3 7" id="KW-0489">Methyltransferase</keyword>
<dbReference type="Pfam" id="PF02086">
    <property type="entry name" value="MethyltransfD12"/>
    <property type="match status" value="1"/>
</dbReference>
<dbReference type="PRINTS" id="PR00505">
    <property type="entry name" value="D12N6MTFRASE"/>
</dbReference>
<evidence type="ECO:0000256" key="4">
    <source>
        <dbReference type="ARBA" id="ARBA00022679"/>
    </source>
</evidence>
<dbReference type="SUPFAM" id="SSF53335">
    <property type="entry name" value="S-adenosyl-L-methionine-dependent methyltransferases"/>
    <property type="match status" value="1"/>
</dbReference>
<protein>
    <recommendedName>
        <fullName evidence="2">site-specific DNA-methyltransferase (adenine-specific)</fullName>
        <ecNumber evidence="2">2.1.1.72</ecNumber>
    </recommendedName>
</protein>
<dbReference type="GO" id="GO:1904047">
    <property type="term" value="F:S-adenosyl-L-methionine binding"/>
    <property type="evidence" value="ECO:0007669"/>
    <property type="project" value="TreeGrafter"/>
</dbReference>
<comment type="caution">
    <text evidence="7">The sequence shown here is derived from an EMBL/GenBank/DDBJ whole genome shotgun (WGS) entry which is preliminary data.</text>
</comment>
<organism evidence="7 8">
    <name type="scientific">Bacillus pumilus</name>
    <name type="common">Bacillus mesentericus</name>
    <dbReference type="NCBI Taxonomy" id="1408"/>
    <lineage>
        <taxon>Bacteria</taxon>
        <taxon>Bacillati</taxon>
        <taxon>Bacillota</taxon>
        <taxon>Bacilli</taxon>
        <taxon>Bacillales</taxon>
        <taxon>Bacillaceae</taxon>
        <taxon>Bacillus</taxon>
    </lineage>
</organism>
<gene>
    <name evidence="7" type="ORF">CTV99_03060</name>
</gene>
<keyword evidence="5" id="KW-0949">S-adenosyl-L-methionine</keyword>
<evidence type="ECO:0000313" key="7">
    <source>
        <dbReference type="EMBL" id="PIK28316.1"/>
    </source>
</evidence>
<dbReference type="RefSeq" id="WP_099726232.1">
    <property type="nucleotide sequence ID" value="NZ_JBCMOJ010000010.1"/>
</dbReference>
<evidence type="ECO:0000313" key="8">
    <source>
        <dbReference type="Proteomes" id="UP000230768"/>
    </source>
</evidence>
<dbReference type="InterPro" id="IPR012327">
    <property type="entry name" value="MeTrfase_D12"/>
</dbReference>
<dbReference type="GO" id="GO:0009007">
    <property type="term" value="F:site-specific DNA-methyltransferase (adenine-specific) activity"/>
    <property type="evidence" value="ECO:0007669"/>
    <property type="project" value="UniProtKB-EC"/>
</dbReference>
<name>A0A2G8IXT4_BACPU</name>
<evidence type="ECO:0000256" key="6">
    <source>
        <dbReference type="ARBA" id="ARBA00047942"/>
    </source>
</evidence>
<evidence type="ECO:0000256" key="3">
    <source>
        <dbReference type="ARBA" id="ARBA00022603"/>
    </source>
</evidence>
<evidence type="ECO:0000256" key="5">
    <source>
        <dbReference type="ARBA" id="ARBA00022691"/>
    </source>
</evidence>
<dbReference type="AlphaFoldDB" id="A0A2G8IXT4"/>
<dbReference type="PANTHER" id="PTHR30481">
    <property type="entry name" value="DNA ADENINE METHYLASE"/>
    <property type="match status" value="1"/>
</dbReference>
<accession>A0A2G8IXT4</accession>
<dbReference type="GO" id="GO:0032259">
    <property type="term" value="P:methylation"/>
    <property type="evidence" value="ECO:0007669"/>
    <property type="project" value="UniProtKB-KW"/>
</dbReference>
<keyword evidence="4 7" id="KW-0808">Transferase</keyword>
<dbReference type="InterPro" id="IPR029063">
    <property type="entry name" value="SAM-dependent_MTases_sf"/>
</dbReference>
<reference evidence="7 8" key="1">
    <citation type="submission" date="2017-11" db="EMBL/GenBank/DDBJ databases">
        <title>Draft genome sequence of Bacillus pumilus 51_5il from lake Gorkoye (Russia: Novosibirsk region).</title>
        <authorList>
            <person name="Shipova A.A."/>
            <person name="Rozanov A.S."/>
            <person name="Bryanskaya A.V."/>
            <person name="Peltek S.E."/>
        </authorList>
    </citation>
    <scope>NUCLEOTIDE SEQUENCE [LARGE SCALE GENOMIC DNA]</scope>
    <source>
        <strain evidence="7 8">51_5il</strain>
    </source>
</reference>
<dbReference type="PIRSF" id="PIRSF000398">
    <property type="entry name" value="M_m6A_EcoRV"/>
    <property type="match status" value="1"/>
</dbReference>
<dbReference type="EMBL" id="PEKP01000004">
    <property type="protein sequence ID" value="PIK28316.1"/>
    <property type="molecule type" value="Genomic_DNA"/>
</dbReference>
<dbReference type="PANTHER" id="PTHR30481:SF2">
    <property type="entry name" value="SITE-SPECIFIC DNA-METHYLTRANSFERASE (ADENINE-SPECIFIC)"/>
    <property type="match status" value="1"/>
</dbReference>
<sequence>MTNPSPLRYPGGKFKTYKYVEQLIELNDSNIYIEPFAGGSAVSLQLLINDKVKQVYLNDYDRSIYAFWYCVLYKNQEFIALIRETPISMDNWYKQKEIQKNKHHESLLSLGFSTFFLNRTNRSGIIKAGVIGGITQSGNYKLDCRYSKEKLIEKVKIIGDNRDKFKIFNMDATEFISEVIVDTKSAFTFFDPPYYQKGPGLYTNFFKHEDHYKLSKVIQETLNDQKWIVTYDYNEEIKKMYSSLSYKTYILNYSADRKRQASEYMFFSNKTNIPESKALKFIE</sequence>
<evidence type="ECO:0000256" key="2">
    <source>
        <dbReference type="ARBA" id="ARBA00011900"/>
    </source>
</evidence>
<dbReference type="GO" id="GO:0006298">
    <property type="term" value="P:mismatch repair"/>
    <property type="evidence" value="ECO:0007669"/>
    <property type="project" value="TreeGrafter"/>
</dbReference>
<dbReference type="Gene3D" id="3.40.50.150">
    <property type="entry name" value="Vaccinia Virus protein VP39"/>
    <property type="match status" value="1"/>
</dbReference>
<dbReference type="Proteomes" id="UP000230768">
    <property type="component" value="Unassembled WGS sequence"/>
</dbReference>
<comment type="catalytic activity">
    <reaction evidence="6">
        <text>a 2'-deoxyadenosine in DNA + S-adenosyl-L-methionine = an N(6)-methyl-2'-deoxyadenosine in DNA + S-adenosyl-L-homocysteine + H(+)</text>
        <dbReference type="Rhea" id="RHEA:15197"/>
        <dbReference type="Rhea" id="RHEA-COMP:12418"/>
        <dbReference type="Rhea" id="RHEA-COMP:12419"/>
        <dbReference type="ChEBI" id="CHEBI:15378"/>
        <dbReference type="ChEBI" id="CHEBI:57856"/>
        <dbReference type="ChEBI" id="CHEBI:59789"/>
        <dbReference type="ChEBI" id="CHEBI:90615"/>
        <dbReference type="ChEBI" id="CHEBI:90616"/>
        <dbReference type="EC" id="2.1.1.72"/>
    </reaction>
</comment>
<evidence type="ECO:0000256" key="1">
    <source>
        <dbReference type="ARBA" id="ARBA00006594"/>
    </source>
</evidence>
<dbReference type="InterPro" id="IPR023095">
    <property type="entry name" value="Ade_MeTrfase_dom_2"/>
</dbReference>
<dbReference type="InterPro" id="IPR012263">
    <property type="entry name" value="M_m6A_EcoRV"/>
</dbReference>
<dbReference type="EC" id="2.1.1.72" evidence="2"/>
<comment type="similarity">
    <text evidence="1">Belongs to the N(4)/N(6)-methyltransferase family.</text>
</comment>
<dbReference type="Gene3D" id="1.10.1020.10">
    <property type="entry name" value="Adenine-specific Methyltransferase, Domain 2"/>
    <property type="match status" value="1"/>
</dbReference>
<dbReference type="GO" id="GO:0009307">
    <property type="term" value="P:DNA restriction-modification system"/>
    <property type="evidence" value="ECO:0007669"/>
    <property type="project" value="InterPro"/>
</dbReference>